<evidence type="ECO:0000256" key="2">
    <source>
        <dbReference type="ARBA" id="ARBA00022691"/>
    </source>
</evidence>
<dbReference type="GO" id="GO:0002098">
    <property type="term" value="P:tRNA wobble uridine modification"/>
    <property type="evidence" value="ECO:0007669"/>
    <property type="project" value="InterPro"/>
</dbReference>
<keyword evidence="1 3" id="KW-0808">Transferase</keyword>
<dbReference type="PIRSF" id="PIRSF006325">
    <property type="entry name" value="MeTrfase_bac"/>
    <property type="match status" value="1"/>
</dbReference>
<dbReference type="InterPro" id="IPR005271">
    <property type="entry name" value="CmoA"/>
</dbReference>
<proteinExistence type="inferred from homology"/>
<feature type="binding site" evidence="3 4">
    <location>
        <position position="130"/>
    </location>
    <ligand>
        <name>S-adenosyl-L-methionine</name>
        <dbReference type="ChEBI" id="CHEBI:59789"/>
    </ligand>
</feature>
<protein>
    <recommendedName>
        <fullName evidence="3">Carboxy-S-adenosyl-L-methionine synthase</fullName>
        <shortName evidence="3">Cx-SAM synthase</shortName>
        <ecNumber evidence="3">2.1.3.-</ecNumber>
    </recommendedName>
</protein>
<keyword evidence="2 3" id="KW-0949">S-adenosyl-L-methionine</keyword>
<dbReference type="PANTHER" id="PTHR43861:SF2">
    <property type="entry name" value="CARBOXY-S-ADENOSYL-L-METHIONINE SYNTHASE"/>
    <property type="match status" value="1"/>
</dbReference>
<dbReference type="InterPro" id="IPR029063">
    <property type="entry name" value="SAM-dependent_MTases_sf"/>
</dbReference>
<name>A0A7T0BXU0_9BACT</name>
<dbReference type="AlphaFoldDB" id="A0A7T0BXU0"/>
<reference evidence="6 7" key="1">
    <citation type="submission" date="2020-02" db="EMBL/GenBank/DDBJ databases">
        <title>Genomic and physiological characterization of two novel Nitrospinaceae genera.</title>
        <authorList>
            <person name="Mueller A.J."/>
            <person name="Jung M.-Y."/>
            <person name="Strachan C.R."/>
            <person name="Herbold C.W."/>
            <person name="Kirkegaard R.H."/>
            <person name="Daims H."/>
        </authorList>
    </citation>
    <scope>NUCLEOTIDE SEQUENCE [LARGE SCALE GENOMIC DNA]</scope>
    <source>
        <strain evidence="6">EB</strain>
    </source>
</reference>
<comment type="function">
    <text evidence="3">Catalyzes the conversion of S-adenosyl-L-methionine (SAM) to carboxy-S-adenosyl-L-methionine (Cx-SAM).</text>
</comment>
<dbReference type="PANTHER" id="PTHR43861">
    <property type="entry name" value="TRANS-ACONITATE 2-METHYLTRANSFERASE-RELATED"/>
    <property type="match status" value="1"/>
</dbReference>
<comment type="catalytic activity">
    <reaction evidence="3">
        <text>prephenate + S-adenosyl-L-methionine = carboxy-S-adenosyl-L-methionine + 3-phenylpyruvate + H2O</text>
        <dbReference type="Rhea" id="RHEA:51692"/>
        <dbReference type="ChEBI" id="CHEBI:15377"/>
        <dbReference type="ChEBI" id="CHEBI:18005"/>
        <dbReference type="ChEBI" id="CHEBI:29934"/>
        <dbReference type="ChEBI" id="CHEBI:59789"/>
        <dbReference type="ChEBI" id="CHEBI:134278"/>
    </reaction>
</comment>
<gene>
    <name evidence="3 6" type="primary">cmoA</name>
    <name evidence="6" type="ORF">G3M70_14095</name>
</gene>
<sequence length="245" mass="28202">MAGKKDNLFQSTGPIGKFEFNAPVVRVFDDMLARSVPFYKECMSLTVEFVCHYARPKTNVYDLGCSTGTLLFNLADRLPKSVKLVGIDNSPEMLKKAERKLRDHLKRCELVEKDLMKPQEFPNASVVVMNYTLQFVPPEKRIKMMKTINKHLIPGGALVLIEKIKGESEGMDNLFVDEHHRFKKSKGYSKLEIARKRQALEKVLVPQTVKQNESMLKRAGFQEFETFFRWCNFVGWVAVKHPENS</sequence>
<dbReference type="EC" id="2.1.3.-" evidence="3"/>
<evidence type="ECO:0000313" key="6">
    <source>
        <dbReference type="EMBL" id="QPJ62942.1"/>
    </source>
</evidence>
<dbReference type="NCBIfam" id="TIGR00740">
    <property type="entry name" value="carboxy-S-adenosyl-L-methionine synthase CmoA"/>
    <property type="match status" value="1"/>
</dbReference>
<feature type="binding site" evidence="3 4">
    <location>
        <begin position="88"/>
        <end position="89"/>
    </location>
    <ligand>
        <name>S-adenosyl-L-methionine</name>
        <dbReference type="ChEBI" id="CHEBI:59789"/>
    </ligand>
</feature>
<accession>A0A7T0BXU0</accession>
<evidence type="ECO:0000256" key="4">
    <source>
        <dbReference type="PIRSR" id="PIRSR006325-1"/>
    </source>
</evidence>
<dbReference type="KEGG" id="nli:G3M70_14095"/>
<evidence type="ECO:0000256" key="1">
    <source>
        <dbReference type="ARBA" id="ARBA00022679"/>
    </source>
</evidence>
<comment type="similarity">
    <text evidence="3">Belongs to the class I-like SAM-binding methyltransferase superfamily. Cx-SAM synthase family.</text>
</comment>
<feature type="binding site" evidence="3 4">
    <location>
        <position position="39"/>
    </location>
    <ligand>
        <name>S-adenosyl-L-methionine</name>
        <dbReference type="ChEBI" id="CHEBI:59789"/>
    </ligand>
</feature>
<dbReference type="SUPFAM" id="SSF53335">
    <property type="entry name" value="S-adenosyl-L-methionine-dependent methyltransferases"/>
    <property type="match status" value="1"/>
</dbReference>
<evidence type="ECO:0000259" key="5">
    <source>
        <dbReference type="Pfam" id="PF13649"/>
    </source>
</evidence>
<dbReference type="InterPro" id="IPR041698">
    <property type="entry name" value="Methyltransf_25"/>
</dbReference>
<evidence type="ECO:0000256" key="3">
    <source>
        <dbReference type="HAMAP-Rule" id="MF_01589"/>
    </source>
</evidence>
<feature type="binding site" evidence="3 4">
    <location>
        <begin position="64"/>
        <end position="66"/>
    </location>
    <ligand>
        <name>S-adenosyl-L-methionine</name>
        <dbReference type="ChEBI" id="CHEBI:59789"/>
    </ligand>
</feature>
<dbReference type="CDD" id="cd02440">
    <property type="entry name" value="AdoMet_MTases"/>
    <property type="match status" value="1"/>
</dbReference>
<dbReference type="GO" id="GO:0016743">
    <property type="term" value="F:carboxyl- or carbamoyltransferase activity"/>
    <property type="evidence" value="ECO:0007669"/>
    <property type="project" value="UniProtKB-UniRule"/>
</dbReference>
<evidence type="ECO:0000313" key="7">
    <source>
        <dbReference type="Proteomes" id="UP000594688"/>
    </source>
</evidence>
<organism evidence="6 7">
    <name type="scientific">Candidatus Nitronauta litoralis</name>
    <dbReference type="NCBI Taxonomy" id="2705533"/>
    <lineage>
        <taxon>Bacteria</taxon>
        <taxon>Pseudomonadati</taxon>
        <taxon>Nitrospinota/Tectimicrobiota group</taxon>
        <taxon>Nitrospinota</taxon>
        <taxon>Nitrospinia</taxon>
        <taxon>Nitrospinales</taxon>
        <taxon>Nitrospinaceae</taxon>
        <taxon>Candidatus Nitronauta</taxon>
    </lineage>
</organism>
<dbReference type="Gene3D" id="3.40.50.150">
    <property type="entry name" value="Vaccinia Virus protein VP39"/>
    <property type="match status" value="1"/>
</dbReference>
<dbReference type="Proteomes" id="UP000594688">
    <property type="component" value="Chromosome"/>
</dbReference>
<dbReference type="GO" id="GO:1904047">
    <property type="term" value="F:S-adenosyl-L-methionine binding"/>
    <property type="evidence" value="ECO:0007669"/>
    <property type="project" value="UniProtKB-UniRule"/>
</dbReference>
<dbReference type="EMBL" id="CP048685">
    <property type="protein sequence ID" value="QPJ62942.1"/>
    <property type="molecule type" value="Genomic_DNA"/>
</dbReference>
<feature type="domain" description="Methyltransferase" evidence="5">
    <location>
        <begin position="60"/>
        <end position="156"/>
    </location>
</feature>
<feature type="binding site" evidence="3">
    <location>
        <position position="197"/>
    </location>
    <ligand>
        <name>S-adenosyl-L-methionine</name>
        <dbReference type="ChEBI" id="CHEBI:59789"/>
    </ligand>
</feature>
<dbReference type="Pfam" id="PF13649">
    <property type="entry name" value="Methyltransf_25"/>
    <property type="match status" value="1"/>
</dbReference>
<feature type="binding site" evidence="3">
    <location>
        <begin position="114"/>
        <end position="115"/>
    </location>
    <ligand>
        <name>S-adenosyl-L-methionine</name>
        <dbReference type="ChEBI" id="CHEBI:59789"/>
    </ligand>
</feature>
<dbReference type="HAMAP" id="MF_01589">
    <property type="entry name" value="Cx_SAM_synthase"/>
    <property type="match status" value="1"/>
</dbReference>